<evidence type="ECO:0000313" key="2">
    <source>
        <dbReference type="Proteomes" id="UP000215289"/>
    </source>
</evidence>
<dbReference type="AlphaFoldDB" id="A0A3R7IE89"/>
<sequence>MPDDQFIVDENVNCLRLMVWLKCEGLAQWPAAENTFDIKLIHWALVSPVRCKTPALPTGICTVNSPFQPVDSIKMLADDCASITRHVDVLVPELCDKVLPAPIQLGANDKDRKAIESYFPKGLPTNWGVIYHQTKIYHDEMFLCSNWAGHRVKQDLGVGDEYPSEKEHPVDTVDYKIGDRVDLLAQLDLWDASKKKLKFIEECDDATDPERMLIIWGIGQEPPAKADDKDKPHIGHISVKWNGRWESKLSTAHYASGSRFMYDFGSLTTSADEDSLGDQTAYVPQPEM</sequence>
<accession>A0A3R7IE89</accession>
<name>A0A3R7IE89_9EURO</name>
<dbReference type="OrthoDB" id="4379145at2759"/>
<proteinExistence type="predicted"/>
<dbReference type="Proteomes" id="UP000215289">
    <property type="component" value="Unassembled WGS sequence"/>
</dbReference>
<reference evidence="1 2" key="1">
    <citation type="submission" date="2018-08" db="EMBL/GenBank/DDBJ databases">
        <title>Draft genome sequences of two Aspergillus turcosus clinical strains isolated from bronchoalveolar lavage fluid: one azole-susceptible and the other azole-resistant.</title>
        <authorList>
            <person name="Parent-Michaud M."/>
            <person name="Dufresne P.J."/>
            <person name="Fournier E."/>
            <person name="Martineau C."/>
            <person name="Moreira S."/>
            <person name="Perkins V."/>
            <person name="De Repentigny L."/>
            <person name="Dufresne S.F."/>
        </authorList>
    </citation>
    <scope>NUCLEOTIDE SEQUENCE [LARGE SCALE GENOMIC DNA]</scope>
    <source>
        <strain evidence="1">HMR AF 1038</strain>
    </source>
</reference>
<evidence type="ECO:0000313" key="1">
    <source>
        <dbReference type="EMBL" id="RLL96542.1"/>
    </source>
</evidence>
<gene>
    <name evidence="1" type="ORF">CFD26_103934</name>
</gene>
<organism evidence="1 2">
    <name type="scientific">Aspergillus turcosus</name>
    <dbReference type="NCBI Taxonomy" id="1245748"/>
    <lineage>
        <taxon>Eukaryota</taxon>
        <taxon>Fungi</taxon>
        <taxon>Dikarya</taxon>
        <taxon>Ascomycota</taxon>
        <taxon>Pezizomycotina</taxon>
        <taxon>Eurotiomycetes</taxon>
        <taxon>Eurotiomycetidae</taxon>
        <taxon>Eurotiales</taxon>
        <taxon>Aspergillaceae</taxon>
        <taxon>Aspergillus</taxon>
        <taxon>Aspergillus subgen. Fumigati</taxon>
    </lineage>
</organism>
<dbReference type="EMBL" id="NIDN02000107">
    <property type="protein sequence ID" value="RLL96542.1"/>
    <property type="molecule type" value="Genomic_DNA"/>
</dbReference>
<comment type="caution">
    <text evidence="1">The sequence shown here is derived from an EMBL/GenBank/DDBJ whole genome shotgun (WGS) entry which is preliminary data.</text>
</comment>
<protein>
    <submittedName>
        <fullName evidence="1">Uncharacterized protein</fullName>
    </submittedName>
</protein>
<keyword evidence="2" id="KW-1185">Reference proteome</keyword>